<evidence type="ECO:0000256" key="2">
    <source>
        <dbReference type="ARBA" id="ARBA00008335"/>
    </source>
</evidence>
<organism evidence="7 8">
    <name type="scientific">Dichomitus squalens</name>
    <dbReference type="NCBI Taxonomy" id="114155"/>
    <lineage>
        <taxon>Eukaryota</taxon>
        <taxon>Fungi</taxon>
        <taxon>Dikarya</taxon>
        <taxon>Basidiomycota</taxon>
        <taxon>Agaricomycotina</taxon>
        <taxon>Agaricomycetes</taxon>
        <taxon>Polyporales</taxon>
        <taxon>Polyporaceae</taxon>
        <taxon>Dichomitus</taxon>
    </lineage>
</organism>
<dbReference type="FunFam" id="1.20.1250.20:FF:000286">
    <property type="entry name" value="MFS efflux transporter"/>
    <property type="match status" value="1"/>
</dbReference>
<dbReference type="SUPFAM" id="SSF103473">
    <property type="entry name" value="MFS general substrate transporter"/>
    <property type="match status" value="1"/>
</dbReference>
<accession>A0A4Q9NZA0</accession>
<keyword evidence="6" id="KW-0472">Membrane</keyword>
<name>A0A4Q9NZA0_9APHY</name>
<evidence type="ECO:0000313" key="7">
    <source>
        <dbReference type="EMBL" id="TBU63181.1"/>
    </source>
</evidence>
<dbReference type="InterPro" id="IPR036259">
    <property type="entry name" value="MFS_trans_sf"/>
</dbReference>
<protein>
    <submittedName>
        <fullName evidence="7">Major facilitator superfamily domain-containing protein</fullName>
    </submittedName>
</protein>
<evidence type="ECO:0000256" key="3">
    <source>
        <dbReference type="ARBA" id="ARBA00022448"/>
    </source>
</evidence>
<evidence type="ECO:0000256" key="6">
    <source>
        <dbReference type="ARBA" id="ARBA00023136"/>
    </source>
</evidence>
<dbReference type="EMBL" id="ML145090">
    <property type="protein sequence ID" value="TBU63181.1"/>
    <property type="molecule type" value="Genomic_DNA"/>
</dbReference>
<evidence type="ECO:0000256" key="5">
    <source>
        <dbReference type="ARBA" id="ARBA00022989"/>
    </source>
</evidence>
<dbReference type="Pfam" id="PF07690">
    <property type="entry name" value="MFS_1"/>
    <property type="match status" value="2"/>
</dbReference>
<gene>
    <name evidence="7" type="ORF">BD310DRAFT_1035850</name>
</gene>
<dbReference type="GO" id="GO:0022857">
    <property type="term" value="F:transmembrane transporter activity"/>
    <property type="evidence" value="ECO:0007669"/>
    <property type="project" value="InterPro"/>
</dbReference>
<reference evidence="7 8" key="1">
    <citation type="submission" date="2019-01" db="EMBL/GenBank/DDBJ databases">
        <title>Draft genome sequences of three monokaryotic isolates of the white-rot basidiomycete fungus Dichomitus squalens.</title>
        <authorList>
            <consortium name="DOE Joint Genome Institute"/>
            <person name="Lopez S.C."/>
            <person name="Andreopoulos B."/>
            <person name="Pangilinan J."/>
            <person name="Lipzen A."/>
            <person name="Riley R."/>
            <person name="Ahrendt S."/>
            <person name="Ng V."/>
            <person name="Barry K."/>
            <person name="Daum C."/>
            <person name="Grigoriev I.V."/>
            <person name="Hilden K.S."/>
            <person name="Makela M.R."/>
            <person name="de Vries R.P."/>
        </authorList>
    </citation>
    <scope>NUCLEOTIDE SEQUENCE [LARGE SCALE GENOMIC DNA]</scope>
    <source>
        <strain evidence="7 8">CBS 464.89</strain>
    </source>
</reference>
<comment type="similarity">
    <text evidence="2">Belongs to the major facilitator superfamily.</text>
</comment>
<comment type="subcellular location">
    <subcellularLocation>
        <location evidence="1">Endomembrane system</location>
        <topology evidence="1">Multi-pass membrane protein</topology>
    </subcellularLocation>
</comment>
<evidence type="ECO:0000313" key="8">
    <source>
        <dbReference type="Proteomes" id="UP000292082"/>
    </source>
</evidence>
<dbReference type="Gene3D" id="1.20.1250.20">
    <property type="entry name" value="MFS general substrate transporter like domains"/>
    <property type="match status" value="2"/>
</dbReference>
<keyword evidence="5" id="KW-1133">Transmembrane helix</keyword>
<dbReference type="Proteomes" id="UP000292082">
    <property type="component" value="Unassembled WGS sequence"/>
</dbReference>
<dbReference type="InterPro" id="IPR011701">
    <property type="entry name" value="MFS"/>
</dbReference>
<dbReference type="GO" id="GO:0012505">
    <property type="term" value="C:endomembrane system"/>
    <property type="evidence" value="ECO:0007669"/>
    <property type="project" value="UniProtKB-SubCell"/>
</dbReference>
<dbReference type="PANTHER" id="PTHR23514:SF3">
    <property type="entry name" value="BYPASS OF STOP CODON PROTEIN 6"/>
    <property type="match status" value="1"/>
</dbReference>
<evidence type="ECO:0000256" key="1">
    <source>
        <dbReference type="ARBA" id="ARBA00004127"/>
    </source>
</evidence>
<evidence type="ECO:0000256" key="4">
    <source>
        <dbReference type="ARBA" id="ARBA00022692"/>
    </source>
</evidence>
<dbReference type="PANTHER" id="PTHR23514">
    <property type="entry name" value="BYPASS OF STOP CODON PROTEIN 6"/>
    <property type="match status" value="1"/>
</dbReference>
<keyword evidence="3" id="KW-0813">Transport</keyword>
<keyword evidence="8" id="KW-1185">Reference proteome</keyword>
<proteinExistence type="inferred from homology"/>
<dbReference type="AlphaFoldDB" id="A0A4Q9NZA0"/>
<keyword evidence="4" id="KW-0812">Transmembrane</keyword>
<dbReference type="InterPro" id="IPR051788">
    <property type="entry name" value="MFS_Transporter"/>
</dbReference>
<dbReference type="GO" id="GO:0016020">
    <property type="term" value="C:membrane"/>
    <property type="evidence" value="ECO:0007669"/>
    <property type="project" value="TreeGrafter"/>
</dbReference>
<sequence length="520" mass="55125">MTADIRLSGLPPALIGVPVQERHLLSTASDGASPEDMSAQQDSLIADTSGAATSNTLGQDPHIAHRPTATRLDSAQTAIGLVEGKARDESIPDDNNPGIPGLPEAAVGMAYPPTLQSPDTALAEPSSESLGLRRLRMASSFLTLFLAGWNGGATGALLPYIERTYHYGYAQVSVLFVCTFLGYVVAAAGAGTLARRVGFGHAMLISAMEYNIINSSQQRSFGLMCFGFFVVGMAFATQLGLCNAYFAILNKPLMWTGILHGIYGLGAFASPLVATAMVTRGVPYHLFYTTNVRMNIPVFALAWVAFRNLHALPQNPNERPGEAGSASHAFSATLRSRAVWTLAIFLMLYVGAEESIGGCIVSYILDVRNGSPEGASWVASCFNLGIALGRIILPPLNILMGERLAVIIYLSFAIGLECLAWFLPFLASTAVCTALVGVAISTFYTAAITMGGKLVPRNMHADAFALMSSVGQSGSAFWPLIVGIMSTKKGIWVVEPTVVALLGAQGICWLLVPKVGRRSE</sequence>